<dbReference type="Gene3D" id="3.40.50.410">
    <property type="entry name" value="von Willebrand factor, type A domain"/>
    <property type="match status" value="1"/>
</dbReference>
<feature type="domain" description="VWFA" evidence="5">
    <location>
        <begin position="313"/>
        <end position="459"/>
    </location>
</feature>
<dbReference type="InterPro" id="IPR018957">
    <property type="entry name" value="Znf_C3HC4_RING-type"/>
</dbReference>
<dbReference type="Proteomes" id="UP000306102">
    <property type="component" value="Unassembled WGS sequence"/>
</dbReference>
<feature type="compositionally biased region" description="Basic and acidic residues" evidence="4">
    <location>
        <begin position="15"/>
        <end position="28"/>
    </location>
</feature>
<evidence type="ECO:0000313" key="7">
    <source>
        <dbReference type="Proteomes" id="UP000306102"/>
    </source>
</evidence>
<feature type="region of interest" description="Disordered" evidence="4">
    <location>
        <begin position="14"/>
        <end position="44"/>
    </location>
</feature>
<comment type="caution">
    <text evidence="6">The sequence shown here is derived from an EMBL/GenBank/DDBJ whole genome shotgun (WGS) entry which is preliminary data.</text>
</comment>
<dbReference type="SUPFAM" id="SSF57850">
    <property type="entry name" value="RING/U-box"/>
    <property type="match status" value="1"/>
</dbReference>
<keyword evidence="3" id="KW-0862">Zinc</keyword>
<dbReference type="Gene3D" id="3.30.40.10">
    <property type="entry name" value="Zinc/RING finger domain, C3HC4 (zinc finger)"/>
    <property type="match status" value="1"/>
</dbReference>
<evidence type="ECO:0000256" key="3">
    <source>
        <dbReference type="ARBA" id="ARBA00022833"/>
    </source>
</evidence>
<dbReference type="Pfam" id="PF25243">
    <property type="entry name" value="WAV3_C"/>
    <property type="match status" value="1"/>
</dbReference>
<dbReference type="PANTHER" id="PTHR10579:SF59">
    <property type="entry name" value="E3 UBIQUITIN-PROTEIN LIGASE EDA40-RELATED"/>
    <property type="match status" value="1"/>
</dbReference>
<keyword evidence="7" id="KW-1185">Reference proteome</keyword>
<dbReference type="EMBL" id="SDRB02006762">
    <property type="protein sequence ID" value="THG12143.1"/>
    <property type="molecule type" value="Genomic_DNA"/>
</dbReference>
<dbReference type="STRING" id="542762.A0A4S4E7V9"/>
<feature type="compositionally biased region" description="Low complexity" evidence="4">
    <location>
        <begin position="89"/>
        <end position="106"/>
    </location>
</feature>
<evidence type="ECO:0000256" key="2">
    <source>
        <dbReference type="ARBA" id="ARBA00022771"/>
    </source>
</evidence>
<dbReference type="SMART" id="SM00327">
    <property type="entry name" value="VWA"/>
    <property type="match status" value="1"/>
</dbReference>
<feature type="compositionally biased region" description="Acidic residues" evidence="4">
    <location>
        <begin position="229"/>
        <end position="240"/>
    </location>
</feature>
<dbReference type="InterPro" id="IPR051266">
    <property type="entry name" value="CLCR"/>
</dbReference>
<dbReference type="GO" id="GO:0008270">
    <property type="term" value="F:zinc ion binding"/>
    <property type="evidence" value="ECO:0007669"/>
    <property type="project" value="UniProtKB-KW"/>
</dbReference>
<dbReference type="InterPro" id="IPR057427">
    <property type="entry name" value="WAV3_C"/>
</dbReference>
<organism evidence="6 7">
    <name type="scientific">Camellia sinensis var. sinensis</name>
    <name type="common">China tea</name>
    <dbReference type="NCBI Taxonomy" id="542762"/>
    <lineage>
        <taxon>Eukaryota</taxon>
        <taxon>Viridiplantae</taxon>
        <taxon>Streptophyta</taxon>
        <taxon>Embryophyta</taxon>
        <taxon>Tracheophyta</taxon>
        <taxon>Spermatophyta</taxon>
        <taxon>Magnoliopsida</taxon>
        <taxon>eudicotyledons</taxon>
        <taxon>Gunneridae</taxon>
        <taxon>Pentapetalae</taxon>
        <taxon>asterids</taxon>
        <taxon>Ericales</taxon>
        <taxon>Theaceae</taxon>
        <taxon>Camellia</taxon>
    </lineage>
</organism>
<keyword evidence="1" id="KW-0479">Metal-binding</keyword>
<reference evidence="6 7" key="1">
    <citation type="journal article" date="2018" name="Proc. Natl. Acad. Sci. U.S.A.">
        <title>Draft genome sequence of Camellia sinensis var. sinensis provides insights into the evolution of the tea genome and tea quality.</title>
        <authorList>
            <person name="Wei C."/>
            <person name="Yang H."/>
            <person name="Wang S."/>
            <person name="Zhao J."/>
            <person name="Liu C."/>
            <person name="Gao L."/>
            <person name="Xia E."/>
            <person name="Lu Y."/>
            <person name="Tai Y."/>
            <person name="She G."/>
            <person name="Sun J."/>
            <person name="Cao H."/>
            <person name="Tong W."/>
            <person name="Gao Q."/>
            <person name="Li Y."/>
            <person name="Deng W."/>
            <person name="Jiang X."/>
            <person name="Wang W."/>
            <person name="Chen Q."/>
            <person name="Zhang S."/>
            <person name="Li H."/>
            <person name="Wu J."/>
            <person name="Wang P."/>
            <person name="Li P."/>
            <person name="Shi C."/>
            <person name="Zheng F."/>
            <person name="Jian J."/>
            <person name="Huang B."/>
            <person name="Shan D."/>
            <person name="Shi M."/>
            <person name="Fang C."/>
            <person name="Yue Y."/>
            <person name="Li F."/>
            <person name="Li D."/>
            <person name="Wei S."/>
            <person name="Han B."/>
            <person name="Jiang C."/>
            <person name="Yin Y."/>
            <person name="Xia T."/>
            <person name="Zhang Z."/>
            <person name="Bennetzen J.L."/>
            <person name="Zhao S."/>
            <person name="Wan X."/>
        </authorList>
    </citation>
    <scope>NUCLEOTIDE SEQUENCE [LARGE SCALE GENOMIC DNA]</scope>
    <source>
        <strain evidence="7">cv. Shuchazao</strain>
        <tissue evidence="6">Leaf</tissue>
    </source>
</reference>
<dbReference type="Pfam" id="PF13519">
    <property type="entry name" value="VWA_2"/>
    <property type="match status" value="1"/>
</dbReference>
<accession>A0A4S4E7V9</accession>
<dbReference type="PANTHER" id="PTHR10579">
    <property type="entry name" value="CALCIUM-ACTIVATED CHLORIDE CHANNEL REGULATOR"/>
    <property type="match status" value="1"/>
</dbReference>
<dbReference type="InterPro" id="IPR013083">
    <property type="entry name" value="Znf_RING/FYVE/PHD"/>
</dbReference>
<dbReference type="AlphaFoldDB" id="A0A4S4E7V9"/>
<protein>
    <recommendedName>
        <fullName evidence="5">VWFA domain-containing protein</fullName>
    </recommendedName>
</protein>
<evidence type="ECO:0000259" key="5">
    <source>
        <dbReference type="PROSITE" id="PS50234"/>
    </source>
</evidence>
<sequence>MVFGWRRAFCTAISRDGESKLPKEKKQEPSNNTNPTPKLGSKFGFFSNPSTPRLPVPSPSLRCRTVTTATVPTQSVPETPKLQCKTKNSPRFFQRSTPSSPRSPSTFSILKSSLRLYKSVKTGQGTAIFTAECSHSFHFPCIVTHINKQGCLVCPVCGSNWKELPVLTTTTNNNQKPQVEEKKQEPAEPVDVRAKNERKQYARSDLKVYNDDEPLMSPKSVSRFNPIPEAEENEDEDNDNENEHGVEEFQGFCVNTNGSPIQQPTSSYRNVEVMLLPEAAVVSVGRSYETYAIVLKLKAPALPAKNDRRVPIDLVTVLDVSGNMTAEKVQMMKRAMRLVVSSLSSSDRLSIVAFAASSKRLLPLRRMTTNGRLTARRIVDAIVFSQGTSSPSDALKKAGKVLEDRRERNPVASIMLLSDGHDGQSSATNSANLKSQPSVVSSTRFAHVEIPVHSVGFGQGGAYSHAPSDDAFAKCVGGLLSVVAQDLRLQLGFASGSAPAEIRAVYSCSGRPTSLGSGSIRLGDLYAEEEREVLIELKVPSSAIGAHHVLSVRCCYKDPSTQELIYGKEQALLVPRPHAVRSSTPSIERLRSLFFTTRAVAESHRLIQRNDVTGAHNMLSSARALLMQSKSASADEFIRGLEAELSEVQLRRQKQTEEIQRRRRTTTRTNTTEREVVPAAVAALVDEKGEPLTPTSAWRAAERLAKVAIMRKSLNRVSDLHGFENARFRQVGPFCREDRERGLGLSPCMLVEVTKMDDGDDALIFKLICIIIMGGESYCLGLAWLFLNDKVVVVVGHGVRAGQDNANSQMITIH</sequence>
<feature type="region of interest" description="Disordered" evidence="4">
    <location>
        <begin position="172"/>
        <end position="244"/>
    </location>
</feature>
<feature type="region of interest" description="Disordered" evidence="4">
    <location>
        <begin position="76"/>
        <end position="106"/>
    </location>
</feature>
<dbReference type="Pfam" id="PF00097">
    <property type="entry name" value="zf-C3HC4"/>
    <property type="match status" value="1"/>
</dbReference>
<dbReference type="PROSITE" id="PS50234">
    <property type="entry name" value="VWFA"/>
    <property type="match status" value="1"/>
</dbReference>
<dbReference type="InterPro" id="IPR036465">
    <property type="entry name" value="vWFA_dom_sf"/>
</dbReference>
<evidence type="ECO:0000256" key="4">
    <source>
        <dbReference type="SAM" id="MobiDB-lite"/>
    </source>
</evidence>
<proteinExistence type="predicted"/>
<evidence type="ECO:0000313" key="6">
    <source>
        <dbReference type="EMBL" id="THG12143.1"/>
    </source>
</evidence>
<dbReference type="SUPFAM" id="SSF53300">
    <property type="entry name" value="vWA-like"/>
    <property type="match status" value="1"/>
</dbReference>
<keyword evidence="2" id="KW-0863">Zinc-finger</keyword>
<evidence type="ECO:0000256" key="1">
    <source>
        <dbReference type="ARBA" id="ARBA00022723"/>
    </source>
</evidence>
<feature type="compositionally biased region" description="Basic and acidic residues" evidence="4">
    <location>
        <begin position="178"/>
        <end position="210"/>
    </location>
</feature>
<name>A0A4S4E7V9_CAMSN</name>
<gene>
    <name evidence="6" type="ORF">TEA_013909</name>
</gene>
<dbReference type="InterPro" id="IPR002035">
    <property type="entry name" value="VWF_A"/>
</dbReference>